<reference evidence="2 3" key="1">
    <citation type="submission" date="2018-08" db="EMBL/GenBank/DDBJ databases">
        <title>Genomic investigation of the strawberry pathogen Phytophthora fragariae indicates pathogenicity is determined by transcriptional variation in three key races.</title>
        <authorList>
            <person name="Adams T.M."/>
            <person name="Armitage A.D."/>
            <person name="Sobczyk M.K."/>
            <person name="Bates H.J."/>
            <person name="Dunwell J.M."/>
            <person name="Nellist C.F."/>
            <person name="Harrison R.J."/>
        </authorList>
    </citation>
    <scope>NUCLEOTIDE SEQUENCE [LARGE SCALE GENOMIC DNA]</scope>
    <source>
        <strain evidence="2 3">SCRP333</strain>
    </source>
</reference>
<comment type="caution">
    <text evidence="2">The sequence shown here is derived from an EMBL/GenBank/DDBJ whole genome shotgun (WGS) entry which is preliminary data.</text>
</comment>
<accession>A0A6A4FU31</accession>
<evidence type="ECO:0000256" key="1">
    <source>
        <dbReference type="SAM" id="MobiDB-lite"/>
    </source>
</evidence>
<name>A0A6A4FU31_9STRA</name>
<evidence type="ECO:0000313" key="2">
    <source>
        <dbReference type="EMBL" id="KAE9350680.1"/>
    </source>
</evidence>
<feature type="compositionally biased region" description="Basic and acidic residues" evidence="1">
    <location>
        <begin position="1"/>
        <end position="10"/>
    </location>
</feature>
<dbReference type="PROSITE" id="PS51257">
    <property type="entry name" value="PROKAR_LIPOPROTEIN"/>
    <property type="match status" value="1"/>
</dbReference>
<dbReference type="AlphaFoldDB" id="A0A6A4FU31"/>
<gene>
    <name evidence="2" type="ORF">PR003_g5260</name>
</gene>
<dbReference type="Proteomes" id="UP000434957">
    <property type="component" value="Unassembled WGS sequence"/>
</dbReference>
<feature type="region of interest" description="Disordered" evidence="1">
    <location>
        <begin position="1"/>
        <end position="41"/>
    </location>
</feature>
<sequence>MSVAERRPRAGEAAASPSATGSSCEAADRAGPADAGSGRCALRDDPGEAVAGLFATVVESLESDGSAAGVSAGGSSTVDGVSRWSSAGEAGFAANGVMVTGML</sequence>
<organism evidence="2 3">
    <name type="scientific">Phytophthora rubi</name>
    <dbReference type="NCBI Taxonomy" id="129364"/>
    <lineage>
        <taxon>Eukaryota</taxon>
        <taxon>Sar</taxon>
        <taxon>Stramenopiles</taxon>
        <taxon>Oomycota</taxon>
        <taxon>Peronosporomycetes</taxon>
        <taxon>Peronosporales</taxon>
        <taxon>Peronosporaceae</taxon>
        <taxon>Phytophthora</taxon>
    </lineage>
</organism>
<keyword evidence="3" id="KW-1185">Reference proteome</keyword>
<proteinExistence type="predicted"/>
<feature type="compositionally biased region" description="Low complexity" evidence="1">
    <location>
        <begin position="11"/>
        <end position="23"/>
    </location>
</feature>
<protein>
    <submittedName>
        <fullName evidence="2">Uncharacterized protein</fullName>
    </submittedName>
</protein>
<evidence type="ECO:0000313" key="3">
    <source>
        <dbReference type="Proteomes" id="UP000434957"/>
    </source>
</evidence>
<dbReference type="EMBL" id="QXFT01000215">
    <property type="protein sequence ID" value="KAE9350680.1"/>
    <property type="molecule type" value="Genomic_DNA"/>
</dbReference>